<dbReference type="Gene3D" id="3.40.50.980">
    <property type="match status" value="1"/>
</dbReference>
<dbReference type="AlphaFoldDB" id="A0A9X0CY22"/>
<reference evidence="3" key="1">
    <citation type="submission" date="2023-01" db="EMBL/GenBank/DDBJ databases">
        <title>Genome assembly of the deep-sea coral Lophelia pertusa.</title>
        <authorList>
            <person name="Herrera S."/>
            <person name="Cordes E."/>
        </authorList>
    </citation>
    <scope>NUCLEOTIDE SEQUENCE</scope>
    <source>
        <strain evidence="3">USNM1676648</strain>
        <tissue evidence="3">Polyp</tissue>
    </source>
</reference>
<gene>
    <name evidence="3" type="ORF">OS493_012516</name>
</gene>
<feature type="transmembrane region" description="Helical" evidence="1">
    <location>
        <begin position="57"/>
        <end position="76"/>
    </location>
</feature>
<organism evidence="3 4">
    <name type="scientific">Desmophyllum pertusum</name>
    <dbReference type="NCBI Taxonomy" id="174260"/>
    <lineage>
        <taxon>Eukaryota</taxon>
        <taxon>Metazoa</taxon>
        <taxon>Cnidaria</taxon>
        <taxon>Anthozoa</taxon>
        <taxon>Hexacorallia</taxon>
        <taxon>Scleractinia</taxon>
        <taxon>Caryophylliina</taxon>
        <taxon>Caryophylliidae</taxon>
        <taxon>Desmophyllum</taxon>
    </lineage>
</organism>
<dbReference type="PANTHER" id="PTHR24096">
    <property type="entry name" value="LONG-CHAIN-FATTY-ACID--COA LIGASE"/>
    <property type="match status" value="1"/>
</dbReference>
<dbReference type="PANTHER" id="PTHR24096:SF422">
    <property type="entry name" value="BCDNA.GH02901"/>
    <property type="match status" value="1"/>
</dbReference>
<feature type="domain" description="AMP-dependent synthetase/ligase" evidence="2">
    <location>
        <begin position="26"/>
        <end position="103"/>
    </location>
</feature>
<keyword evidence="1" id="KW-0472">Membrane</keyword>
<evidence type="ECO:0000313" key="3">
    <source>
        <dbReference type="EMBL" id="KAJ7379770.1"/>
    </source>
</evidence>
<comment type="caution">
    <text evidence="3">The sequence shown here is derived from an EMBL/GenBank/DDBJ whole genome shotgun (WGS) entry which is preliminary data.</text>
</comment>
<accession>A0A9X0CY22</accession>
<keyword evidence="1" id="KW-1133">Transmembrane helix</keyword>
<dbReference type="Pfam" id="PF00501">
    <property type="entry name" value="AMP-binding"/>
    <property type="match status" value="1"/>
</dbReference>
<dbReference type="GO" id="GO:0016405">
    <property type="term" value="F:CoA-ligase activity"/>
    <property type="evidence" value="ECO:0007669"/>
    <property type="project" value="TreeGrafter"/>
</dbReference>
<proteinExistence type="predicted"/>
<dbReference type="OrthoDB" id="10253869at2759"/>
<evidence type="ECO:0000313" key="4">
    <source>
        <dbReference type="Proteomes" id="UP001163046"/>
    </source>
</evidence>
<sequence>MNMAMISQRLMVSQRNLTPTVSSNTSIKKLASALTKRGFKKGDVFALYLPNVPEYPILFFGVIALGGVVTTLNPTFMEKEIGYQLKDSGAKYIITVPAIADKARHAAAEAGIKEVFCNR</sequence>
<dbReference type="Proteomes" id="UP001163046">
    <property type="component" value="Unassembled WGS sequence"/>
</dbReference>
<evidence type="ECO:0000259" key="2">
    <source>
        <dbReference type="Pfam" id="PF00501"/>
    </source>
</evidence>
<protein>
    <recommendedName>
        <fullName evidence="2">AMP-dependent synthetase/ligase domain-containing protein</fullName>
    </recommendedName>
</protein>
<keyword evidence="4" id="KW-1185">Reference proteome</keyword>
<dbReference type="EMBL" id="MU826355">
    <property type="protein sequence ID" value="KAJ7379770.1"/>
    <property type="molecule type" value="Genomic_DNA"/>
</dbReference>
<evidence type="ECO:0000256" key="1">
    <source>
        <dbReference type="SAM" id="Phobius"/>
    </source>
</evidence>
<dbReference type="SUPFAM" id="SSF56801">
    <property type="entry name" value="Acetyl-CoA synthetase-like"/>
    <property type="match status" value="1"/>
</dbReference>
<name>A0A9X0CY22_9CNID</name>
<dbReference type="InterPro" id="IPR000873">
    <property type="entry name" value="AMP-dep_synth/lig_dom"/>
</dbReference>
<keyword evidence="1" id="KW-0812">Transmembrane</keyword>